<evidence type="ECO:0000313" key="1">
    <source>
        <dbReference type="EMBL" id="TCS95503.1"/>
    </source>
</evidence>
<reference evidence="1 2" key="1">
    <citation type="submission" date="2019-03" db="EMBL/GenBank/DDBJ databases">
        <title>Genomic Encyclopedia of Type Strains, Phase IV (KMG-IV): sequencing the most valuable type-strain genomes for metagenomic binning, comparative biology and taxonomic classification.</title>
        <authorList>
            <person name="Goeker M."/>
        </authorList>
    </citation>
    <scope>NUCLEOTIDE SEQUENCE [LARGE SCALE GENOMIC DNA]</scope>
    <source>
        <strain evidence="1 2">DSM 45707</strain>
    </source>
</reference>
<keyword evidence="1" id="KW-0378">Hydrolase</keyword>
<proteinExistence type="predicted"/>
<accession>A0A4R3L6W4</accession>
<comment type="caution">
    <text evidence="1">The sequence shown here is derived from an EMBL/GenBank/DDBJ whole genome shotgun (WGS) entry which is preliminary data.</text>
</comment>
<dbReference type="EMBL" id="SMAG01000002">
    <property type="protein sequence ID" value="TCS95503.1"/>
    <property type="molecule type" value="Genomic_DNA"/>
</dbReference>
<dbReference type="AlphaFoldDB" id="A0A4R3L6W4"/>
<gene>
    <name evidence="1" type="ORF">EDD58_10276</name>
</gene>
<dbReference type="GO" id="GO:0047429">
    <property type="term" value="F:nucleoside triphosphate diphosphatase activity"/>
    <property type="evidence" value="ECO:0007669"/>
    <property type="project" value="InterPro"/>
</dbReference>
<evidence type="ECO:0000313" key="2">
    <source>
        <dbReference type="Proteomes" id="UP000294937"/>
    </source>
</evidence>
<dbReference type="Pfam" id="PF12643">
    <property type="entry name" value="MazG-like"/>
    <property type="match status" value="1"/>
</dbReference>
<name>A0A4R3L6W4_9BACL</name>
<protein>
    <submittedName>
        <fullName evidence="1">MazG-like nucleotide pyrophosphohydrolase family protein</fullName>
    </submittedName>
</protein>
<dbReference type="InterPro" id="IPR025984">
    <property type="entry name" value="DCTPP"/>
</dbReference>
<dbReference type="GO" id="GO:0009143">
    <property type="term" value="P:nucleoside triphosphate catabolic process"/>
    <property type="evidence" value="ECO:0007669"/>
    <property type="project" value="InterPro"/>
</dbReference>
<sequence length="103" mass="12043">MNRPERGVQFAKSVKVIDWLRTEILDQVATLFKGLHHANQHVIIDSLSSLVVTIYIIARRIGFSFRELDQAVIQKLKEHARDGHQLEQWYGDLTSLEEYINKR</sequence>
<dbReference type="RefSeq" id="WP_131923506.1">
    <property type="nucleotide sequence ID" value="NZ_SMAG01000002.1"/>
</dbReference>
<dbReference type="OrthoDB" id="2381770at2"/>
<keyword evidence="2" id="KW-1185">Reference proteome</keyword>
<organism evidence="1 2">
    <name type="scientific">Hazenella coriacea</name>
    <dbReference type="NCBI Taxonomy" id="1179467"/>
    <lineage>
        <taxon>Bacteria</taxon>
        <taxon>Bacillati</taxon>
        <taxon>Bacillota</taxon>
        <taxon>Bacilli</taxon>
        <taxon>Bacillales</taxon>
        <taxon>Thermoactinomycetaceae</taxon>
        <taxon>Hazenella</taxon>
    </lineage>
</organism>
<dbReference type="Proteomes" id="UP000294937">
    <property type="component" value="Unassembled WGS sequence"/>
</dbReference>